<keyword evidence="2" id="KW-1185">Reference proteome</keyword>
<reference evidence="1 2" key="1">
    <citation type="journal article" date="2017" name="G3 (Bethesda)">
        <title>The Physical Genome Mapping of Anopheles albimanus Corrected Scaffold Misassemblies and Identified Interarm Rearrangements in Genus Anopheles.</title>
        <authorList>
            <person name="Artemov G.N."/>
            <person name="Peery A.N."/>
            <person name="Jiang X."/>
            <person name="Tu Z."/>
            <person name="Stegniy V.N."/>
            <person name="Sharakhova M.V."/>
            <person name="Sharakhov I.V."/>
        </authorList>
    </citation>
    <scope>NUCLEOTIDE SEQUENCE [LARGE SCALE GENOMIC DNA]</scope>
    <source>
        <strain evidence="1 2">ALBI9_A</strain>
    </source>
</reference>
<accession>A0A182FJW6</accession>
<dbReference type="STRING" id="7167.A0A182FJW6"/>
<dbReference type="VEuPathDB" id="VectorBase:AALB006811"/>
<dbReference type="Proteomes" id="UP000069272">
    <property type="component" value="Chromosome X"/>
</dbReference>
<organism evidence="1 2">
    <name type="scientific">Anopheles albimanus</name>
    <name type="common">New world malaria mosquito</name>
    <dbReference type="NCBI Taxonomy" id="7167"/>
    <lineage>
        <taxon>Eukaryota</taxon>
        <taxon>Metazoa</taxon>
        <taxon>Ecdysozoa</taxon>
        <taxon>Arthropoda</taxon>
        <taxon>Hexapoda</taxon>
        <taxon>Insecta</taxon>
        <taxon>Pterygota</taxon>
        <taxon>Neoptera</taxon>
        <taxon>Endopterygota</taxon>
        <taxon>Diptera</taxon>
        <taxon>Nematocera</taxon>
        <taxon>Culicoidea</taxon>
        <taxon>Culicidae</taxon>
        <taxon>Anophelinae</taxon>
        <taxon>Anopheles</taxon>
    </lineage>
</organism>
<proteinExistence type="predicted"/>
<reference evidence="1" key="2">
    <citation type="submission" date="2022-08" db="UniProtKB">
        <authorList>
            <consortium name="EnsemblMetazoa"/>
        </authorList>
    </citation>
    <scope>IDENTIFICATION</scope>
    <source>
        <strain evidence="1">STECLA/ALBI9_A</strain>
    </source>
</reference>
<dbReference type="VEuPathDB" id="VectorBase:AALB20_033392"/>
<dbReference type="GeneID" id="118457264"/>
<dbReference type="RefSeq" id="XP_035774551.1">
    <property type="nucleotide sequence ID" value="XM_035918658.1"/>
</dbReference>
<dbReference type="OrthoDB" id="7936313at2759"/>
<evidence type="ECO:0000313" key="2">
    <source>
        <dbReference type="Proteomes" id="UP000069272"/>
    </source>
</evidence>
<name>A0A182FJW6_ANOAL</name>
<sequence>MASVLTQPALGCVVWLIVLQLSARSVHAITVRTDDLPVTIAPTHAPPMLDDGADQSGMGPRVQAAENGTVADHSSQLACSALPADRGSRLLLERSENSLRLYLLDTTSGILQRIEHAHAQGIDRTTVCALPDAMADEPRSLQVLDVQLGGTAYVLFVVSSSEWHYVYLARSPSADGQQDSSSSSSTASAQAIQRLKRSGETVRVRLLECSSQLYLVTIHTFGSMGKIRIYRWLQSYFSLVGTRELSSLDDIQCHCPGPLVLLALDYAPLPERSMNHVLLLDSASTALVKVQGMYFLSSTLPSFMLGGELFLVRQVSKAKSYLYQWTSEGRFTRQRMVPFQAAQVSAVASWDHTVAIAIGDTIRLYTTNRHNLLRVESPFTVRGNGTASQPLTQLPIALADEQQPLVRLYALRAGGEENVALVLEYRCAPDSTNGTALRVYQLTLESTMTPRTDASDEHGFHTLSSCLQRLKERLNERKQWIDLVRLQLSKRQSAFETVHQTDPANTVLLQPTVRLRQLVLPHDNPNLLPPSRTVLNGQTLLLRHYRVATDLNQVLLLNRPRAAIEGDLHVGGSIRASSSKIREVHGLEPVVAAAAAAAVEALGRRGRQTVEHPHYRGPEPVRSVPYRIIVAREVIADSTVHKRFWSKTKATVLPGTVQLDVVSARSVRLSPRALINRIGVPSERALEEVAARGYGGHKVLPSVQTARLRANSFNGAPLPMQLLENGLHYASDGATIRSDRAHIRNLIVREAVNGFRLDRFVPVHQPLVHGQLVLSDEVCVRYLTVHRTIDGTARDTLLDRVSVQTLTGPLFISKGFTHSITVQTLNDEPSGNYAALPSEGAHLVVQPTVRTAKLTILHALIVDHERQQFGPHIGTLVSDFRQLYPSKVVINGSLRLRGATRILSPNITLQGQVVIGSPEAYQVGHYLLRNRRQVVEHQVTYRAAQLQYLFANTLNEVGLWQLCLTHFNWQNSLYLHDATVRGQIRATRIAARLHAIKRSRVAQHSSISLCYTAKHFQGRLSVAHLHTSAFAGQLPRTADLWLKAGQQYEAGPLTVGAELELHNSTVVLKAGTGLHVLSTLVSYPADILFSRSALEEQQQQQLLRLTTLEADLLTVHRVENVALGAMVQRFATATCQYSPGYGASSDNRRPWMAPSYAKIVLDAAAPTQHIPVLTVGDINVCPIGRLLGETVRKHDTGTTGSRPIGGYKRIQGSLTVTEQLRVVKLNEHPAHSLGQVVTGGHGASSHVPQLIESRWRFGSIVAPYFTAKIVNRTPLALVALRTDASLALHGDLFVERLHLHGLEWPYAATEGVLADERFTTGRPHPIAAIHVFRCYGTVIDPMAAAGRDRAPLAPHELLLFAPVPGTNQQPIESVIIFNTTEVHLGSVTQHRGTVDAIERVAELCLRRNHSLSPIVFHREQLLHAGVPATVRQSLRIGSSASLSVGRVAGVPIAERLAPGGAGGVFLLGLGTPSMAGGLIVAGRKRFTGTGVATVRNLTLATGDSRLLGVLLTMSGGPAQLVVNLGAGAVVEQRLTAGQLNYTPFDWFFHAFFRRVPPAEAVSSKVSPRYIQDYRGTLTVANLHLRGTDTILHHINGIPLGDVVTRTTDNAAHQIVTGPKAFRSVRLAGPLSLHHYNGVAVASIKQKIVSAQHLPAWTRGSQQAPPGGELSLPKAIIFNRPVQLEALWSKHTYESRTASSVLTIDNAERPGTPAGSVDALLAANLNVPRHALPSVHLGAMNRRRSSIDTSFVRSVSLARSSGAVAGGIRFDCSPDRLAIAMLEDQSASEQYRVVPVPGTGDHCQAVLGVAAINSTTDLLLVALQSATDKDTVRPALYTSDRRERQLRPLEMPHGIAQRSLRDAALLTPDREDIMLALLVAPPASAHASPTVRIFRLATNPSAPADPAVLRFAPFQTISSEAHVSGLQTSVDGNVLVLQEHVADRQQQHHLYEYNSVAGWTESTNHLV</sequence>
<evidence type="ECO:0000313" key="1">
    <source>
        <dbReference type="EnsemblMetazoa" id="AALB006811-PA"/>
    </source>
</evidence>
<dbReference type="EnsemblMetazoa" id="AALB006811-RA">
    <property type="protein sequence ID" value="AALB006811-PA"/>
    <property type="gene ID" value="AALB006811"/>
</dbReference>
<dbReference type="KEGG" id="aali:118457264"/>
<protein>
    <submittedName>
        <fullName evidence="1">Uncharacterized protein</fullName>
    </submittedName>
</protein>